<keyword evidence="4" id="KW-1185">Reference proteome</keyword>
<keyword evidence="2" id="KW-0472">Membrane</keyword>
<feature type="region of interest" description="Disordered" evidence="1">
    <location>
        <begin position="108"/>
        <end position="134"/>
    </location>
</feature>
<keyword evidence="2" id="KW-0812">Transmembrane</keyword>
<name>A0A9P5N337_9AGAM</name>
<gene>
    <name evidence="3" type="ORF">DFH94DRAFT_255164</name>
</gene>
<evidence type="ECO:0000256" key="2">
    <source>
        <dbReference type="SAM" id="Phobius"/>
    </source>
</evidence>
<evidence type="ECO:0000256" key="1">
    <source>
        <dbReference type="SAM" id="MobiDB-lite"/>
    </source>
</evidence>
<evidence type="ECO:0000313" key="4">
    <source>
        <dbReference type="Proteomes" id="UP000759537"/>
    </source>
</evidence>
<dbReference type="OrthoDB" id="3005035at2759"/>
<accession>A0A9P5N337</accession>
<reference evidence="3" key="2">
    <citation type="journal article" date="2020" name="Nat. Commun.">
        <title>Large-scale genome sequencing of mycorrhizal fungi provides insights into the early evolution of symbiotic traits.</title>
        <authorList>
            <person name="Miyauchi S."/>
            <person name="Kiss E."/>
            <person name="Kuo A."/>
            <person name="Drula E."/>
            <person name="Kohler A."/>
            <person name="Sanchez-Garcia M."/>
            <person name="Morin E."/>
            <person name="Andreopoulos B."/>
            <person name="Barry K.W."/>
            <person name="Bonito G."/>
            <person name="Buee M."/>
            <person name="Carver A."/>
            <person name="Chen C."/>
            <person name="Cichocki N."/>
            <person name="Clum A."/>
            <person name="Culley D."/>
            <person name="Crous P.W."/>
            <person name="Fauchery L."/>
            <person name="Girlanda M."/>
            <person name="Hayes R.D."/>
            <person name="Keri Z."/>
            <person name="LaButti K."/>
            <person name="Lipzen A."/>
            <person name="Lombard V."/>
            <person name="Magnuson J."/>
            <person name="Maillard F."/>
            <person name="Murat C."/>
            <person name="Nolan M."/>
            <person name="Ohm R.A."/>
            <person name="Pangilinan J."/>
            <person name="Pereira M.F."/>
            <person name="Perotto S."/>
            <person name="Peter M."/>
            <person name="Pfister S."/>
            <person name="Riley R."/>
            <person name="Sitrit Y."/>
            <person name="Stielow J.B."/>
            <person name="Szollosi G."/>
            <person name="Zifcakova L."/>
            <person name="Stursova M."/>
            <person name="Spatafora J.W."/>
            <person name="Tedersoo L."/>
            <person name="Vaario L.M."/>
            <person name="Yamada A."/>
            <person name="Yan M."/>
            <person name="Wang P."/>
            <person name="Xu J."/>
            <person name="Bruns T."/>
            <person name="Baldrian P."/>
            <person name="Vilgalys R."/>
            <person name="Dunand C."/>
            <person name="Henrissat B."/>
            <person name="Grigoriev I.V."/>
            <person name="Hibbett D."/>
            <person name="Nagy L.G."/>
            <person name="Martin F.M."/>
        </authorList>
    </citation>
    <scope>NUCLEOTIDE SEQUENCE</scope>
    <source>
        <strain evidence="3">Prilba</strain>
    </source>
</reference>
<reference evidence="3" key="1">
    <citation type="submission" date="2019-10" db="EMBL/GenBank/DDBJ databases">
        <authorList>
            <consortium name="DOE Joint Genome Institute"/>
            <person name="Kuo A."/>
            <person name="Miyauchi S."/>
            <person name="Kiss E."/>
            <person name="Drula E."/>
            <person name="Kohler A."/>
            <person name="Sanchez-Garcia M."/>
            <person name="Andreopoulos B."/>
            <person name="Barry K.W."/>
            <person name="Bonito G."/>
            <person name="Buee M."/>
            <person name="Carver A."/>
            <person name="Chen C."/>
            <person name="Cichocki N."/>
            <person name="Clum A."/>
            <person name="Culley D."/>
            <person name="Crous P.W."/>
            <person name="Fauchery L."/>
            <person name="Girlanda M."/>
            <person name="Hayes R."/>
            <person name="Keri Z."/>
            <person name="LaButti K."/>
            <person name="Lipzen A."/>
            <person name="Lombard V."/>
            <person name="Magnuson J."/>
            <person name="Maillard F."/>
            <person name="Morin E."/>
            <person name="Murat C."/>
            <person name="Nolan M."/>
            <person name="Ohm R."/>
            <person name="Pangilinan J."/>
            <person name="Pereira M."/>
            <person name="Perotto S."/>
            <person name="Peter M."/>
            <person name="Riley R."/>
            <person name="Sitrit Y."/>
            <person name="Stielow B."/>
            <person name="Szollosi G."/>
            <person name="Zifcakova L."/>
            <person name="Stursova M."/>
            <person name="Spatafora J.W."/>
            <person name="Tedersoo L."/>
            <person name="Vaario L.-M."/>
            <person name="Yamada A."/>
            <person name="Yan M."/>
            <person name="Wang P."/>
            <person name="Xu J."/>
            <person name="Bruns T."/>
            <person name="Baldrian P."/>
            <person name="Vilgalys R."/>
            <person name="Henrissat B."/>
            <person name="Grigoriev I.V."/>
            <person name="Hibbett D."/>
            <person name="Nagy L.G."/>
            <person name="Martin F.M."/>
        </authorList>
    </citation>
    <scope>NUCLEOTIDE SEQUENCE</scope>
    <source>
        <strain evidence="3">Prilba</strain>
    </source>
</reference>
<organism evidence="3 4">
    <name type="scientific">Russula ochroleuca</name>
    <dbReference type="NCBI Taxonomy" id="152965"/>
    <lineage>
        <taxon>Eukaryota</taxon>
        <taxon>Fungi</taxon>
        <taxon>Dikarya</taxon>
        <taxon>Basidiomycota</taxon>
        <taxon>Agaricomycotina</taxon>
        <taxon>Agaricomycetes</taxon>
        <taxon>Russulales</taxon>
        <taxon>Russulaceae</taxon>
        <taxon>Russula</taxon>
    </lineage>
</organism>
<sequence>MNLARLEGTATSYNLYILHALTFIPTHISFLVFMINHSAILGQMDAKLTSSPSNKRYRSPPDPCLPAGLPSTAVIRREADLIAPKSLLTQLIQDASHSTDALREAMSTRITDSPTPSPVSSPVTQVASSPTSPLQRFLSMARTPKAKGPWKDPEPWEVLRAVENKDVMYLMEVRDHAFHALVRPSGGVTPLIHAMRIGRSHHDVAITLLGAFSRYINHLEAEDFAKQETRSLLVSLRGSLKVAIDYGLQSSQSDLLASFLQTLVMSEGDTWIREQVKLVGRALRRGPSARPVEVSRTSVKRVATHALGKAPLIADLEDYISNATLDLIMMAAWDLALESFPGVPIPTYYFARDDRVYRVFTERLDRHRENIDSRLSKRLKTQFSTLRTTLQGRARSWHGKVDLLKSEFDEA</sequence>
<dbReference type="EMBL" id="WHVB01000003">
    <property type="protein sequence ID" value="KAF8484946.1"/>
    <property type="molecule type" value="Genomic_DNA"/>
</dbReference>
<keyword evidence="2" id="KW-1133">Transmembrane helix</keyword>
<dbReference type="AlphaFoldDB" id="A0A9P5N337"/>
<protein>
    <submittedName>
        <fullName evidence="3">Uncharacterized protein</fullName>
    </submittedName>
</protein>
<feature type="transmembrane region" description="Helical" evidence="2">
    <location>
        <begin position="15"/>
        <end position="35"/>
    </location>
</feature>
<evidence type="ECO:0000313" key="3">
    <source>
        <dbReference type="EMBL" id="KAF8484946.1"/>
    </source>
</evidence>
<feature type="compositionally biased region" description="Low complexity" evidence="1">
    <location>
        <begin position="118"/>
        <end position="133"/>
    </location>
</feature>
<comment type="caution">
    <text evidence="3">The sequence shown here is derived from an EMBL/GenBank/DDBJ whole genome shotgun (WGS) entry which is preliminary data.</text>
</comment>
<dbReference type="Proteomes" id="UP000759537">
    <property type="component" value="Unassembled WGS sequence"/>
</dbReference>
<proteinExistence type="predicted"/>